<sequence length="469" mass="51924">MRKILLSSVVVSALSLNLFGDDIADLKAEVKALTTKVKKLEKKQKRTSKTLSKVKKHDAFDNVKFGLDFRNAVDVIEYKNNKTGETASNNSLLTSRLYLTMASSPIKDLIFQGKLAVYSTWGSHLYVDDNALKDWAASSRPADTVMRIKEAYFIYNTALGEQPISVSVGRRPATNGFLANYRENEKVAGSPLAHITNMEVNAAMAMFNLSRFVDGAYTKLVYGRAHSGEMQSVYGDSPVTRMPYALSGGDVNATLEDESVDFFVFLGDGYNDGQYQLAYQWAHIFDTKGKALNGAGVADDVNKAASGSADLGALSLKVEGVGDEISDFLDETTLFLSLAATKYNPKENHELLGSRESKTGYSYWIGAVFPDSITDAGKFGLEYNHGTKYWTPMTWAEDTAIGSKIAVRGDAYEAYWNFDLFGVKYLPSQIRYTYVQHNFTPNINCAGWVIPEEVDITSSDLRFAVSYRY</sequence>
<dbReference type="Pfam" id="PF11853">
    <property type="entry name" value="DUF3373"/>
    <property type="match status" value="1"/>
</dbReference>
<keyword evidence="3" id="KW-1185">Reference proteome</keyword>
<evidence type="ECO:0000313" key="3">
    <source>
        <dbReference type="Proteomes" id="UP000593910"/>
    </source>
</evidence>
<keyword evidence="1" id="KW-0175">Coiled coil</keyword>
<feature type="coiled-coil region" evidence="1">
    <location>
        <begin position="23"/>
        <end position="50"/>
    </location>
</feature>
<dbReference type="AlphaFoldDB" id="A0A7M1AU98"/>
<protein>
    <submittedName>
        <fullName evidence="2">DUF3373 domain-containing protein</fullName>
    </submittedName>
</protein>
<organism evidence="2 3">
    <name type="scientific">Sulfurimonas marina</name>
    <dbReference type="NCBI Taxonomy" id="2590551"/>
    <lineage>
        <taxon>Bacteria</taxon>
        <taxon>Pseudomonadati</taxon>
        <taxon>Campylobacterota</taxon>
        <taxon>Epsilonproteobacteria</taxon>
        <taxon>Campylobacterales</taxon>
        <taxon>Sulfurimonadaceae</taxon>
        <taxon>Sulfurimonas</taxon>
    </lineage>
</organism>
<evidence type="ECO:0000256" key="1">
    <source>
        <dbReference type="SAM" id="Coils"/>
    </source>
</evidence>
<dbReference type="EMBL" id="CP041165">
    <property type="protein sequence ID" value="QOP40980.1"/>
    <property type="molecule type" value="Genomic_DNA"/>
</dbReference>
<gene>
    <name evidence="2" type="ORF">FJR03_04165</name>
</gene>
<dbReference type="RefSeq" id="WP_193114400.1">
    <property type="nucleotide sequence ID" value="NZ_CP041165.1"/>
</dbReference>
<name>A0A7M1AU98_9BACT</name>
<evidence type="ECO:0000313" key="2">
    <source>
        <dbReference type="EMBL" id="QOP40980.1"/>
    </source>
</evidence>
<accession>A0A7M1AU98</accession>
<dbReference type="InterPro" id="IPR021803">
    <property type="entry name" value="DUF3373"/>
</dbReference>
<reference evidence="2 3" key="1">
    <citation type="submission" date="2019-06" db="EMBL/GenBank/DDBJ databases">
        <title>Sulfurimonas gotlandica sp. nov., a chemoautotrophic and psychrotolerant epsilonproteobacterium isolated from a pelagic redoxcline, and an emended description of the genus Sulfurimonas.</title>
        <authorList>
            <person name="Wang S."/>
            <person name="Jiang L."/>
            <person name="Shao Z."/>
        </authorList>
    </citation>
    <scope>NUCLEOTIDE SEQUENCE [LARGE SCALE GENOMIC DNA]</scope>
    <source>
        <strain evidence="2 3">B2</strain>
    </source>
</reference>
<dbReference type="Proteomes" id="UP000593910">
    <property type="component" value="Chromosome"/>
</dbReference>
<proteinExistence type="predicted"/>
<dbReference type="KEGG" id="smax:FJR03_04165"/>